<evidence type="ECO:0000313" key="1">
    <source>
        <dbReference type="EMBL" id="KAL0112253.1"/>
    </source>
</evidence>
<proteinExistence type="predicted"/>
<name>A0AAW2FBI7_9HYME</name>
<reference evidence="1 2" key="1">
    <citation type="submission" date="2023-03" db="EMBL/GenBank/DDBJ databases">
        <title>High recombination rates correlate with genetic variation in Cardiocondyla obscurior ants.</title>
        <authorList>
            <person name="Errbii M."/>
        </authorList>
    </citation>
    <scope>NUCLEOTIDE SEQUENCE [LARGE SCALE GENOMIC DNA]</scope>
    <source>
        <strain evidence="1">Alpha-2009</strain>
        <tissue evidence="1">Whole body</tissue>
    </source>
</reference>
<comment type="caution">
    <text evidence="1">The sequence shown here is derived from an EMBL/GenBank/DDBJ whole genome shotgun (WGS) entry which is preliminary data.</text>
</comment>
<dbReference type="Proteomes" id="UP001430953">
    <property type="component" value="Unassembled WGS sequence"/>
</dbReference>
<dbReference type="AlphaFoldDB" id="A0AAW2FBI7"/>
<dbReference type="EMBL" id="JADYXP020000012">
    <property type="protein sequence ID" value="KAL0112253.1"/>
    <property type="molecule type" value="Genomic_DNA"/>
</dbReference>
<gene>
    <name evidence="1" type="ORF">PUN28_011953</name>
</gene>
<organism evidence="1 2">
    <name type="scientific">Cardiocondyla obscurior</name>
    <dbReference type="NCBI Taxonomy" id="286306"/>
    <lineage>
        <taxon>Eukaryota</taxon>
        <taxon>Metazoa</taxon>
        <taxon>Ecdysozoa</taxon>
        <taxon>Arthropoda</taxon>
        <taxon>Hexapoda</taxon>
        <taxon>Insecta</taxon>
        <taxon>Pterygota</taxon>
        <taxon>Neoptera</taxon>
        <taxon>Endopterygota</taxon>
        <taxon>Hymenoptera</taxon>
        <taxon>Apocrita</taxon>
        <taxon>Aculeata</taxon>
        <taxon>Formicoidea</taxon>
        <taxon>Formicidae</taxon>
        <taxon>Myrmicinae</taxon>
        <taxon>Cardiocondyla</taxon>
    </lineage>
</organism>
<evidence type="ECO:0000313" key="2">
    <source>
        <dbReference type="Proteomes" id="UP001430953"/>
    </source>
</evidence>
<accession>A0AAW2FBI7</accession>
<sequence length="94" mass="10973">MCKIQQSHIQKYICSCQIFPVSNYGVEESVRCARTTRKKNTFKDYYFFKRVYKKRFHIFDSLFANEIIISTAETAAVLAIVCFKISVVNISQKS</sequence>
<protein>
    <submittedName>
        <fullName evidence="1">Uncharacterized protein</fullName>
    </submittedName>
</protein>
<keyword evidence="2" id="KW-1185">Reference proteome</keyword>